<evidence type="ECO:0000313" key="10">
    <source>
        <dbReference type="Proteomes" id="UP001549749"/>
    </source>
</evidence>
<keyword evidence="4 6" id="KW-1133">Transmembrane helix</keyword>
<feature type="transmembrane region" description="Helical" evidence="6">
    <location>
        <begin position="285"/>
        <end position="307"/>
    </location>
</feature>
<feature type="domain" description="ABC3 transporter permease C-terminal" evidence="7">
    <location>
        <begin position="674"/>
        <end position="782"/>
    </location>
</feature>
<dbReference type="RefSeq" id="WP_354662653.1">
    <property type="nucleotide sequence ID" value="NZ_JBEXAC010000002.1"/>
</dbReference>
<dbReference type="InterPro" id="IPR025857">
    <property type="entry name" value="MacB_PCD"/>
</dbReference>
<gene>
    <name evidence="9" type="ORF">ABR189_22070</name>
</gene>
<evidence type="ECO:0000256" key="2">
    <source>
        <dbReference type="ARBA" id="ARBA00022475"/>
    </source>
</evidence>
<evidence type="ECO:0000313" key="9">
    <source>
        <dbReference type="EMBL" id="MET7000093.1"/>
    </source>
</evidence>
<evidence type="ECO:0000256" key="1">
    <source>
        <dbReference type="ARBA" id="ARBA00004651"/>
    </source>
</evidence>
<comment type="caution">
    <text evidence="9">The sequence shown here is derived from an EMBL/GenBank/DDBJ whole genome shotgun (WGS) entry which is preliminary data.</text>
</comment>
<feature type="domain" description="MacB-like periplasmic core" evidence="8">
    <location>
        <begin position="435"/>
        <end position="637"/>
    </location>
</feature>
<evidence type="ECO:0000259" key="8">
    <source>
        <dbReference type="Pfam" id="PF12704"/>
    </source>
</evidence>
<evidence type="ECO:0000259" key="7">
    <source>
        <dbReference type="Pfam" id="PF02687"/>
    </source>
</evidence>
<dbReference type="EMBL" id="JBEXAC010000002">
    <property type="protein sequence ID" value="MET7000093.1"/>
    <property type="molecule type" value="Genomic_DNA"/>
</dbReference>
<sequence length="794" mass="88913">MFKNYFKTAWRNLLKNKGYSVINIAGLAMGIAVALLIGLWIWDELSYDTFHQHYHRTAQVLQQQTFNGKAETRNGIPIPLANELRTNYGSDFKYVALSTYTKNHILSSGDKQLIQSGNFMEPDAPDMFSLKMLKGTRNGLKDPASILLSEKVAVSLFGNIDPVGTLIRLDDSVNVKVAGVYENLPYNSTLREVTFIAPWSLYASLEESVRNSENRWNNNGWQLYVQLADHADMEQVSAKIQSVKLQRTDASDAAFKPALSLHPMSKWHLYAFARNSRDVTGKVQYLWMFGSIGVFVLLLACINFMNLSTAQSEKRAKEVGVRKAVGSLRGQLIWQFLIESVLISVIALLVSLVLVLVALPVFNTLAGKQIILPWDNIYCWPLLLGITVFTGLMAGSYPALYLSGFGVVKVLKGTYKAGRPATLPRKVLVVLQFSIAVILFIGTITVFRQIHHTKDRPVGYSREGLITVETITPAIHSHFAAVRNDLLNTGMVAEAATSYSPATELRNEQSNFDWKGKTPGGTYVFGTMGVSQEYGKTVGWQIADGRDFSRSFTTDAMGFVINESAKKYMGLKNPIGETVHWMGYQFTIIGVVKDMVIQSPYEAVKPMIFYIAPWQLNVINIRIKPGASPHAAVEKIAGVFKKYNPEEPFNYKFVDETYAVKFSDEERIGRLTTIFTILAMLISCMGLFGLASYITQQRTKEIGVRKILGASVFNLWRLLAKDFIVLVLIALLIAFPVAYYCMQAWLQHYTYHATVPWWVFPLVGISVLFITLLTVSYQGIKTALVNPVKSLKME</sequence>
<evidence type="ECO:0000256" key="6">
    <source>
        <dbReference type="SAM" id="Phobius"/>
    </source>
</evidence>
<keyword evidence="5 6" id="KW-0472">Membrane</keyword>
<feature type="transmembrane region" description="Helical" evidence="6">
    <location>
        <begin position="427"/>
        <end position="447"/>
    </location>
</feature>
<dbReference type="PANTHER" id="PTHR30572">
    <property type="entry name" value="MEMBRANE COMPONENT OF TRANSPORTER-RELATED"/>
    <property type="match status" value="1"/>
</dbReference>
<feature type="domain" description="MacB-like periplasmic core" evidence="8">
    <location>
        <begin position="20"/>
        <end position="242"/>
    </location>
</feature>
<feature type="transmembrane region" description="Helical" evidence="6">
    <location>
        <begin position="332"/>
        <end position="362"/>
    </location>
</feature>
<dbReference type="Pfam" id="PF02687">
    <property type="entry name" value="FtsX"/>
    <property type="match status" value="2"/>
</dbReference>
<dbReference type="InterPro" id="IPR050250">
    <property type="entry name" value="Macrolide_Exporter_MacB"/>
</dbReference>
<protein>
    <submittedName>
        <fullName evidence="9">ABC transporter permease</fullName>
    </submittedName>
</protein>
<comment type="subcellular location">
    <subcellularLocation>
        <location evidence="1">Cell membrane</location>
        <topology evidence="1">Multi-pass membrane protein</topology>
    </subcellularLocation>
</comment>
<keyword evidence="10" id="KW-1185">Reference proteome</keyword>
<dbReference type="PANTHER" id="PTHR30572:SF18">
    <property type="entry name" value="ABC-TYPE MACROLIDE FAMILY EXPORT SYSTEM PERMEASE COMPONENT 2"/>
    <property type="match status" value="1"/>
</dbReference>
<feature type="domain" description="ABC3 transporter permease C-terminal" evidence="7">
    <location>
        <begin position="291"/>
        <end position="394"/>
    </location>
</feature>
<keyword evidence="2" id="KW-1003">Cell membrane</keyword>
<evidence type="ECO:0000256" key="4">
    <source>
        <dbReference type="ARBA" id="ARBA00022989"/>
    </source>
</evidence>
<feature type="transmembrane region" description="Helical" evidence="6">
    <location>
        <begin position="723"/>
        <end position="746"/>
    </location>
</feature>
<feature type="transmembrane region" description="Helical" evidence="6">
    <location>
        <begin position="758"/>
        <end position="780"/>
    </location>
</feature>
<dbReference type="InterPro" id="IPR003838">
    <property type="entry name" value="ABC3_permease_C"/>
</dbReference>
<feature type="transmembrane region" description="Helical" evidence="6">
    <location>
        <begin position="382"/>
        <end position="407"/>
    </location>
</feature>
<keyword evidence="3 6" id="KW-0812">Transmembrane</keyword>
<feature type="transmembrane region" description="Helical" evidence="6">
    <location>
        <begin position="674"/>
        <end position="695"/>
    </location>
</feature>
<evidence type="ECO:0000256" key="5">
    <source>
        <dbReference type="ARBA" id="ARBA00023136"/>
    </source>
</evidence>
<feature type="transmembrane region" description="Helical" evidence="6">
    <location>
        <begin position="21"/>
        <end position="42"/>
    </location>
</feature>
<accession>A0ABV2TAN3</accession>
<organism evidence="9 10">
    <name type="scientific">Chitinophaga defluvii</name>
    <dbReference type="NCBI Taxonomy" id="3163343"/>
    <lineage>
        <taxon>Bacteria</taxon>
        <taxon>Pseudomonadati</taxon>
        <taxon>Bacteroidota</taxon>
        <taxon>Chitinophagia</taxon>
        <taxon>Chitinophagales</taxon>
        <taxon>Chitinophagaceae</taxon>
        <taxon>Chitinophaga</taxon>
    </lineage>
</organism>
<name>A0ABV2TAN3_9BACT</name>
<reference evidence="9 10" key="1">
    <citation type="submission" date="2024-06" db="EMBL/GenBank/DDBJ databases">
        <title>Chitinophaga defluvii sp. nov., isolated from municipal sewage.</title>
        <authorList>
            <person name="Zhang L."/>
        </authorList>
    </citation>
    <scope>NUCLEOTIDE SEQUENCE [LARGE SCALE GENOMIC DNA]</scope>
    <source>
        <strain evidence="9 10">H8</strain>
    </source>
</reference>
<proteinExistence type="predicted"/>
<evidence type="ECO:0000256" key="3">
    <source>
        <dbReference type="ARBA" id="ARBA00022692"/>
    </source>
</evidence>
<dbReference type="Proteomes" id="UP001549749">
    <property type="component" value="Unassembled WGS sequence"/>
</dbReference>
<dbReference type="Pfam" id="PF12704">
    <property type="entry name" value="MacB_PCD"/>
    <property type="match status" value="2"/>
</dbReference>